<evidence type="ECO:0000313" key="1">
    <source>
        <dbReference type="EMBL" id="MPM92485.1"/>
    </source>
</evidence>
<organism evidence="1">
    <name type="scientific">bioreactor metagenome</name>
    <dbReference type="NCBI Taxonomy" id="1076179"/>
    <lineage>
        <taxon>unclassified sequences</taxon>
        <taxon>metagenomes</taxon>
        <taxon>ecological metagenomes</taxon>
    </lineage>
</organism>
<accession>A0A645DT82</accession>
<sequence>MNTFNRLSVILVIFSFFSCEKEESNLQKHLKALLGKEIVLTDSLFVFNNSDTSYYANVVNSKCKLIFYVDSTNCTDCRIKKIQLWTTLYDESIRDNCPIVIIFNTRDIYGMEMAFERYDIDMPFIIDWNGSFHRTNRIPQEEQLNTFLVYNNKVVIAGDPLGNEKMQKLYKKQLMKIIKDEGY</sequence>
<reference evidence="1" key="1">
    <citation type="submission" date="2019-08" db="EMBL/GenBank/DDBJ databases">
        <authorList>
            <person name="Kucharzyk K."/>
            <person name="Murdoch R.W."/>
            <person name="Higgins S."/>
            <person name="Loffler F."/>
        </authorList>
    </citation>
    <scope>NUCLEOTIDE SEQUENCE</scope>
</reference>
<dbReference type="EMBL" id="VSSQ01039418">
    <property type="protein sequence ID" value="MPM92485.1"/>
    <property type="molecule type" value="Genomic_DNA"/>
</dbReference>
<name>A0A645DT82_9ZZZZ</name>
<comment type="caution">
    <text evidence="1">The sequence shown here is derived from an EMBL/GenBank/DDBJ whole genome shotgun (WGS) entry which is preliminary data.</text>
</comment>
<dbReference type="InterPro" id="IPR036249">
    <property type="entry name" value="Thioredoxin-like_sf"/>
</dbReference>
<gene>
    <name evidence="1" type="ORF">SDC9_139620</name>
</gene>
<dbReference type="SUPFAM" id="SSF52833">
    <property type="entry name" value="Thioredoxin-like"/>
    <property type="match status" value="1"/>
</dbReference>
<evidence type="ECO:0008006" key="2">
    <source>
        <dbReference type="Google" id="ProtNLM"/>
    </source>
</evidence>
<protein>
    <recommendedName>
        <fullName evidence="2">Thioredoxin domain-containing protein</fullName>
    </recommendedName>
</protein>
<dbReference type="PROSITE" id="PS51257">
    <property type="entry name" value="PROKAR_LIPOPROTEIN"/>
    <property type="match status" value="1"/>
</dbReference>
<proteinExistence type="predicted"/>
<dbReference type="AlphaFoldDB" id="A0A645DT82"/>